<keyword evidence="2" id="KW-0805">Transcription regulation</keyword>
<evidence type="ECO:0000256" key="4">
    <source>
        <dbReference type="ARBA" id="ARBA00023163"/>
    </source>
</evidence>
<evidence type="ECO:0000256" key="5">
    <source>
        <dbReference type="PROSITE-ProRule" id="PRU00335"/>
    </source>
</evidence>
<dbReference type="Pfam" id="PF00440">
    <property type="entry name" value="TetR_N"/>
    <property type="match status" value="1"/>
</dbReference>
<keyword evidence="1" id="KW-0678">Repressor</keyword>
<protein>
    <submittedName>
        <fullName evidence="8">TetR family transcriptional regulator</fullName>
    </submittedName>
</protein>
<feature type="DNA-binding region" description="H-T-H motif" evidence="5">
    <location>
        <begin position="41"/>
        <end position="60"/>
    </location>
</feature>
<dbReference type="InterPro" id="IPR009057">
    <property type="entry name" value="Homeodomain-like_sf"/>
</dbReference>
<dbReference type="SUPFAM" id="SSF46689">
    <property type="entry name" value="Homeodomain-like"/>
    <property type="match status" value="1"/>
</dbReference>
<feature type="region of interest" description="Disordered" evidence="6">
    <location>
        <begin position="222"/>
        <end position="243"/>
    </location>
</feature>
<dbReference type="InterPro" id="IPR003012">
    <property type="entry name" value="Tet_transcr_reg_TetR"/>
</dbReference>
<keyword evidence="3 5" id="KW-0238">DNA-binding</keyword>
<dbReference type="Gene3D" id="1.10.357.10">
    <property type="entry name" value="Tetracycline Repressor, domain 2"/>
    <property type="match status" value="1"/>
</dbReference>
<comment type="caution">
    <text evidence="8">The sequence shown here is derived from an EMBL/GenBank/DDBJ whole genome shotgun (WGS) entry which is preliminary data.</text>
</comment>
<dbReference type="GO" id="GO:0003700">
    <property type="term" value="F:DNA-binding transcription factor activity"/>
    <property type="evidence" value="ECO:0007669"/>
    <property type="project" value="TreeGrafter"/>
</dbReference>
<name>A0A316TGL4_9ACTN</name>
<dbReference type="OrthoDB" id="5242390at2"/>
<evidence type="ECO:0000313" key="9">
    <source>
        <dbReference type="Proteomes" id="UP000245507"/>
    </source>
</evidence>
<dbReference type="PANTHER" id="PTHR30055:SF151">
    <property type="entry name" value="TRANSCRIPTIONAL REGULATORY PROTEIN"/>
    <property type="match status" value="1"/>
</dbReference>
<feature type="domain" description="HTH tetR-type" evidence="7">
    <location>
        <begin position="18"/>
        <end position="78"/>
    </location>
</feature>
<dbReference type="GO" id="GO:0046677">
    <property type="term" value="P:response to antibiotic"/>
    <property type="evidence" value="ECO:0007669"/>
    <property type="project" value="InterPro"/>
</dbReference>
<evidence type="ECO:0000256" key="1">
    <source>
        <dbReference type="ARBA" id="ARBA00022491"/>
    </source>
</evidence>
<dbReference type="SUPFAM" id="SSF48498">
    <property type="entry name" value="Tetracyclin repressor-like, C-terminal domain"/>
    <property type="match status" value="1"/>
</dbReference>
<accession>A0A316TGL4</accession>
<dbReference type="AlphaFoldDB" id="A0A316TGL4"/>
<evidence type="ECO:0000256" key="3">
    <source>
        <dbReference type="ARBA" id="ARBA00023125"/>
    </source>
</evidence>
<dbReference type="EMBL" id="QGDD01000004">
    <property type="protein sequence ID" value="PWN02938.1"/>
    <property type="molecule type" value="Genomic_DNA"/>
</dbReference>
<dbReference type="InterPro" id="IPR050109">
    <property type="entry name" value="HTH-type_TetR-like_transc_reg"/>
</dbReference>
<dbReference type="PROSITE" id="PS50977">
    <property type="entry name" value="HTH_TETR_2"/>
    <property type="match status" value="1"/>
</dbReference>
<dbReference type="Proteomes" id="UP000245507">
    <property type="component" value="Unassembled WGS sequence"/>
</dbReference>
<dbReference type="GO" id="GO:0045892">
    <property type="term" value="P:negative regulation of DNA-templated transcription"/>
    <property type="evidence" value="ECO:0007669"/>
    <property type="project" value="InterPro"/>
</dbReference>
<dbReference type="RefSeq" id="WP_109693740.1">
    <property type="nucleotide sequence ID" value="NZ_QGDD01000004.1"/>
</dbReference>
<dbReference type="GO" id="GO:0000976">
    <property type="term" value="F:transcription cis-regulatory region binding"/>
    <property type="evidence" value="ECO:0007669"/>
    <property type="project" value="TreeGrafter"/>
</dbReference>
<dbReference type="InterPro" id="IPR036271">
    <property type="entry name" value="Tet_transcr_reg_TetR-rel_C_sf"/>
</dbReference>
<keyword evidence="9" id="KW-1185">Reference proteome</keyword>
<evidence type="ECO:0000256" key="6">
    <source>
        <dbReference type="SAM" id="MobiDB-lite"/>
    </source>
</evidence>
<organism evidence="8 9">
    <name type="scientific">Nocardioides silvaticus</name>
    <dbReference type="NCBI Taxonomy" id="2201891"/>
    <lineage>
        <taxon>Bacteria</taxon>
        <taxon>Bacillati</taxon>
        <taxon>Actinomycetota</taxon>
        <taxon>Actinomycetes</taxon>
        <taxon>Propionibacteriales</taxon>
        <taxon>Nocardioidaceae</taxon>
        <taxon>Nocardioides</taxon>
    </lineage>
</organism>
<gene>
    <name evidence="8" type="ORF">DJ010_11170</name>
</gene>
<evidence type="ECO:0000259" key="7">
    <source>
        <dbReference type="PROSITE" id="PS50977"/>
    </source>
</evidence>
<dbReference type="InterPro" id="IPR001647">
    <property type="entry name" value="HTH_TetR"/>
</dbReference>
<dbReference type="PANTHER" id="PTHR30055">
    <property type="entry name" value="HTH-TYPE TRANSCRIPTIONAL REGULATOR RUTR"/>
    <property type="match status" value="1"/>
</dbReference>
<dbReference type="PRINTS" id="PR00400">
    <property type="entry name" value="TETREPRESSOR"/>
</dbReference>
<keyword evidence="4" id="KW-0804">Transcription</keyword>
<reference evidence="8 9" key="1">
    <citation type="submission" date="2018-05" db="EMBL/GenBank/DDBJ databases">
        <title>Nocardioides silvaticus genome.</title>
        <authorList>
            <person name="Li C."/>
            <person name="Wang G."/>
        </authorList>
    </citation>
    <scope>NUCLEOTIDE SEQUENCE [LARGE SCALE GENOMIC DNA]</scope>
    <source>
        <strain evidence="8 9">CCTCC AB 2018079</strain>
    </source>
</reference>
<dbReference type="InterPro" id="IPR004111">
    <property type="entry name" value="Repressor_TetR_C"/>
</dbReference>
<proteinExistence type="predicted"/>
<evidence type="ECO:0000256" key="2">
    <source>
        <dbReference type="ARBA" id="ARBA00023015"/>
    </source>
</evidence>
<sequence>MTDPAPRTSGRRKVGRPPIPLDRIVRSAVAIIDEQGAQALTLRALAARLGSSTSTLYRHVENRAHLVSLVVDHVVGEIEVDPGELQERPWDDACRTLAHALFAVLVQHRDSARLLSVEVPTGPHAMDFRELVVGSVLRGGFDPRTAAHFATAFSRTVLGFAMQADVGEDVTDPAPVPAIESADPERHPSIAAVSAHLPTSLADEFELAIDLLVEGLRSAEMTGGEHHATRSAAGSRSRSRSSR</sequence>
<dbReference type="Pfam" id="PF02909">
    <property type="entry name" value="TetR_C_1"/>
    <property type="match status" value="1"/>
</dbReference>
<evidence type="ECO:0000313" key="8">
    <source>
        <dbReference type="EMBL" id="PWN02938.1"/>
    </source>
</evidence>